<dbReference type="Proteomes" id="UP000277871">
    <property type="component" value="Unassembled WGS sequence"/>
</dbReference>
<sequence>MSKDQPISPAVMAQRRAPSAPTEQAAESDQVLLTGSAADVVAPEEMTGSQAIIRSLELLGVTDVFGLPGGAILPTYDPLLDTDKINHVLVRHEQGAGHAAEGYALASGRVGVCIATSGPGATNLVTALADANMDSIPMLAITGQVASSSIGTDAFQEADIVGMTMPVTKHSYLVTDARDIPRVLAEAYHLASTGRPGPVLVDVAKDAQQGSLTFSWPPHVELKGYRPVTRGHSKQIKEAARLIAEARRPVLYTGGGAMRADVAAELTELAELTGAPVVTTLTARGIFPDSHRQNLGMPGMHGTVPAVYAMQQSDLLITLGARFDDRVTGQLDTFAPNAKVIHADIDPAEISKNRIADVPIVGDLKHVIPDLTQAVRQEFADAQTPDLTTWWETLDSLRETYPLGYTSTDDGHGSPQHVIERISALTGPEAVYASGVGQHQMWSAQFVDYERPRQWLNSSGLGTMGFAVPAAMGAKVSQPDRVVWAIDGDGCFQMTNQELATCVLNDIPIKVAVINNSSLGMVRQWQTLFYDGRYSNTELNTGHDSRRIPDFVKLAEAYGCAALRCERDEDVDATIQQALEINDRPVVIDFVVSADAMVWPMVPSGVSNDQIQIARNMTPEWKTED</sequence>
<evidence type="ECO:0000256" key="5">
    <source>
        <dbReference type="ARBA" id="ARBA00022605"/>
    </source>
</evidence>
<dbReference type="GO" id="GO:0030976">
    <property type="term" value="F:thiamine pyrophosphate binding"/>
    <property type="evidence" value="ECO:0007669"/>
    <property type="project" value="UniProtKB-UniRule"/>
</dbReference>
<evidence type="ECO:0000313" key="20">
    <source>
        <dbReference type="Proteomes" id="UP000277871"/>
    </source>
</evidence>
<dbReference type="GO" id="GO:0009097">
    <property type="term" value="P:isoleucine biosynthetic process"/>
    <property type="evidence" value="ECO:0007669"/>
    <property type="project" value="UniProtKB-UniPathway"/>
</dbReference>
<dbReference type="InterPro" id="IPR039368">
    <property type="entry name" value="AHAS_TPP"/>
</dbReference>
<dbReference type="Pfam" id="PF02775">
    <property type="entry name" value="TPP_enzyme_C"/>
    <property type="match status" value="1"/>
</dbReference>
<dbReference type="PROSITE" id="PS00187">
    <property type="entry name" value="TPP_ENZYMES"/>
    <property type="match status" value="1"/>
</dbReference>
<dbReference type="UniPathway" id="UPA00047">
    <property type="reaction ID" value="UER00055"/>
</dbReference>
<evidence type="ECO:0000259" key="17">
    <source>
        <dbReference type="Pfam" id="PF02775"/>
    </source>
</evidence>
<dbReference type="InterPro" id="IPR000399">
    <property type="entry name" value="TPP-bd_CS"/>
</dbReference>
<keyword evidence="8 14" id="KW-0479">Metal-binding</keyword>
<accession>A0A3L9L8M2</accession>
<dbReference type="FunFam" id="3.40.50.970:FF:000007">
    <property type="entry name" value="Acetolactate synthase"/>
    <property type="match status" value="1"/>
</dbReference>
<feature type="region of interest" description="Disordered" evidence="15">
    <location>
        <begin position="1"/>
        <end position="28"/>
    </location>
</feature>
<protein>
    <recommendedName>
        <fullName evidence="4 14">Acetolactate synthase</fullName>
        <ecNumber evidence="4 14">2.2.1.6</ecNumber>
    </recommendedName>
</protein>
<dbReference type="InterPro" id="IPR012000">
    <property type="entry name" value="Thiamin_PyroP_enz_cen_dom"/>
</dbReference>
<keyword evidence="20" id="KW-1185">Reference proteome</keyword>
<dbReference type="GO" id="GO:0003984">
    <property type="term" value="F:acetolactate synthase activity"/>
    <property type="evidence" value="ECO:0007669"/>
    <property type="project" value="UniProtKB-EC"/>
</dbReference>
<gene>
    <name evidence="19" type="ORF">EAE32_06010</name>
</gene>
<keyword evidence="12 14" id="KW-0100">Branched-chain amino acid biosynthesis</keyword>
<evidence type="ECO:0000256" key="4">
    <source>
        <dbReference type="ARBA" id="ARBA00013145"/>
    </source>
</evidence>
<dbReference type="GO" id="GO:0005948">
    <property type="term" value="C:acetolactate synthase complex"/>
    <property type="evidence" value="ECO:0007669"/>
    <property type="project" value="TreeGrafter"/>
</dbReference>
<dbReference type="InterPro" id="IPR045229">
    <property type="entry name" value="TPP_enz"/>
</dbReference>
<keyword evidence="9" id="KW-0274">FAD</keyword>
<dbReference type="NCBIfam" id="NF005860">
    <property type="entry name" value="PRK07789.1"/>
    <property type="match status" value="1"/>
</dbReference>
<dbReference type="SUPFAM" id="SSF52518">
    <property type="entry name" value="Thiamin diphosphate-binding fold (THDP-binding)"/>
    <property type="match status" value="2"/>
</dbReference>
<comment type="cofactor">
    <cofactor evidence="14">
        <name>thiamine diphosphate</name>
        <dbReference type="ChEBI" id="CHEBI:58937"/>
    </cofactor>
    <text evidence="14">Binds 1 thiamine pyrophosphate per subunit.</text>
</comment>
<comment type="pathway">
    <text evidence="1 14">Amino-acid biosynthesis; L-isoleucine biosynthesis; L-isoleucine from 2-oxobutanoate: step 1/4.</text>
</comment>
<keyword evidence="10 14" id="KW-0460">Magnesium</keyword>
<dbReference type="UniPathway" id="UPA00049">
    <property type="reaction ID" value="UER00059"/>
</dbReference>
<dbReference type="FunFam" id="3.40.50.1220:FF:000008">
    <property type="entry name" value="Acetolactate synthase"/>
    <property type="match status" value="1"/>
</dbReference>
<comment type="similarity">
    <text evidence="3 14">Belongs to the TPP enzyme family.</text>
</comment>
<evidence type="ECO:0000256" key="12">
    <source>
        <dbReference type="ARBA" id="ARBA00023304"/>
    </source>
</evidence>
<comment type="catalytic activity">
    <reaction evidence="13 14">
        <text>2 pyruvate + H(+) = (2S)-2-acetolactate + CO2</text>
        <dbReference type="Rhea" id="RHEA:25249"/>
        <dbReference type="ChEBI" id="CHEBI:15361"/>
        <dbReference type="ChEBI" id="CHEBI:15378"/>
        <dbReference type="ChEBI" id="CHEBI:16526"/>
        <dbReference type="ChEBI" id="CHEBI:58476"/>
        <dbReference type="EC" id="2.2.1.6"/>
    </reaction>
</comment>
<dbReference type="CDD" id="cd02015">
    <property type="entry name" value="TPP_AHAS"/>
    <property type="match status" value="1"/>
</dbReference>
<keyword evidence="7 14" id="KW-0808">Transferase</keyword>
<comment type="cofactor">
    <cofactor evidence="14">
        <name>Mg(2+)</name>
        <dbReference type="ChEBI" id="CHEBI:18420"/>
    </cofactor>
    <text evidence="14">Binds 1 Mg(2+) ion per subunit.</text>
</comment>
<proteinExistence type="inferred from homology"/>
<organism evidence="19 20">
    <name type="scientific">Kocuria tytonicola</name>
    <dbReference type="NCBI Taxonomy" id="2055946"/>
    <lineage>
        <taxon>Bacteria</taxon>
        <taxon>Bacillati</taxon>
        <taxon>Actinomycetota</taxon>
        <taxon>Actinomycetes</taxon>
        <taxon>Micrococcales</taxon>
        <taxon>Micrococcaceae</taxon>
        <taxon>Kocuria</taxon>
    </lineage>
</organism>
<dbReference type="EC" id="2.2.1.6" evidence="4 14"/>
<evidence type="ECO:0000256" key="3">
    <source>
        <dbReference type="ARBA" id="ARBA00007812"/>
    </source>
</evidence>
<keyword evidence="11 14" id="KW-0786">Thiamine pyrophosphate</keyword>
<evidence type="ECO:0000313" key="19">
    <source>
        <dbReference type="EMBL" id="RLY94698.1"/>
    </source>
</evidence>
<dbReference type="InterPro" id="IPR012846">
    <property type="entry name" value="Acetolactate_synth_lsu"/>
</dbReference>
<dbReference type="NCBIfam" id="TIGR00118">
    <property type="entry name" value="acolac_lg"/>
    <property type="match status" value="1"/>
</dbReference>
<feature type="domain" description="Thiamine pyrophosphate enzyme central" evidence="16">
    <location>
        <begin position="236"/>
        <end position="370"/>
    </location>
</feature>
<evidence type="ECO:0000259" key="18">
    <source>
        <dbReference type="Pfam" id="PF02776"/>
    </source>
</evidence>
<evidence type="ECO:0000256" key="10">
    <source>
        <dbReference type="ARBA" id="ARBA00022842"/>
    </source>
</evidence>
<evidence type="ECO:0000256" key="8">
    <source>
        <dbReference type="ARBA" id="ARBA00022723"/>
    </source>
</evidence>
<dbReference type="Gene3D" id="3.40.50.1220">
    <property type="entry name" value="TPP-binding domain"/>
    <property type="match status" value="1"/>
</dbReference>
<keyword evidence="6" id="KW-0285">Flavoprotein</keyword>
<dbReference type="SUPFAM" id="SSF52467">
    <property type="entry name" value="DHS-like NAD/FAD-binding domain"/>
    <property type="match status" value="1"/>
</dbReference>
<keyword evidence="5 14" id="KW-0028">Amino-acid biosynthesis</keyword>
<dbReference type="InterPro" id="IPR029035">
    <property type="entry name" value="DHS-like_NAD/FAD-binding_dom"/>
</dbReference>
<dbReference type="AlphaFoldDB" id="A0A3L9L8M2"/>
<comment type="pathway">
    <text evidence="2 14">Amino-acid biosynthesis; L-valine biosynthesis; L-valine from pyruvate: step 1/4.</text>
</comment>
<evidence type="ECO:0000256" key="1">
    <source>
        <dbReference type="ARBA" id="ARBA00004974"/>
    </source>
</evidence>
<dbReference type="Gene3D" id="3.40.50.970">
    <property type="match status" value="2"/>
</dbReference>
<dbReference type="InterPro" id="IPR011766">
    <property type="entry name" value="TPP_enzyme_TPP-bd"/>
</dbReference>
<evidence type="ECO:0000256" key="15">
    <source>
        <dbReference type="SAM" id="MobiDB-lite"/>
    </source>
</evidence>
<evidence type="ECO:0000256" key="11">
    <source>
        <dbReference type="ARBA" id="ARBA00023052"/>
    </source>
</evidence>
<dbReference type="InterPro" id="IPR012001">
    <property type="entry name" value="Thiamin_PyroP_enz_TPP-bd_dom"/>
</dbReference>
<dbReference type="PANTHER" id="PTHR18968:SF13">
    <property type="entry name" value="ACETOLACTATE SYNTHASE CATALYTIC SUBUNIT, MITOCHONDRIAL"/>
    <property type="match status" value="1"/>
</dbReference>
<evidence type="ECO:0000259" key="16">
    <source>
        <dbReference type="Pfam" id="PF00205"/>
    </source>
</evidence>
<evidence type="ECO:0000256" key="2">
    <source>
        <dbReference type="ARBA" id="ARBA00005025"/>
    </source>
</evidence>
<dbReference type="Pfam" id="PF00205">
    <property type="entry name" value="TPP_enzyme_M"/>
    <property type="match status" value="1"/>
</dbReference>
<feature type="domain" description="Thiamine pyrophosphate enzyme N-terminal TPP-binding" evidence="18">
    <location>
        <begin position="46"/>
        <end position="162"/>
    </location>
</feature>
<evidence type="ECO:0000256" key="6">
    <source>
        <dbReference type="ARBA" id="ARBA00022630"/>
    </source>
</evidence>
<dbReference type="GO" id="GO:0050660">
    <property type="term" value="F:flavin adenine dinucleotide binding"/>
    <property type="evidence" value="ECO:0007669"/>
    <property type="project" value="InterPro"/>
</dbReference>
<dbReference type="GO" id="GO:0000287">
    <property type="term" value="F:magnesium ion binding"/>
    <property type="evidence" value="ECO:0007669"/>
    <property type="project" value="UniProtKB-UniRule"/>
</dbReference>
<dbReference type="FunFam" id="3.40.50.970:FF:000016">
    <property type="entry name" value="Acetolactate synthase"/>
    <property type="match status" value="1"/>
</dbReference>
<evidence type="ECO:0000256" key="13">
    <source>
        <dbReference type="ARBA" id="ARBA00048670"/>
    </source>
</evidence>
<evidence type="ECO:0000256" key="9">
    <source>
        <dbReference type="ARBA" id="ARBA00022827"/>
    </source>
</evidence>
<dbReference type="Pfam" id="PF02776">
    <property type="entry name" value="TPP_enzyme_N"/>
    <property type="match status" value="1"/>
</dbReference>
<dbReference type="RefSeq" id="WP_121864454.1">
    <property type="nucleotide sequence ID" value="NZ_RDEX01000001.1"/>
</dbReference>
<dbReference type="GO" id="GO:0009099">
    <property type="term" value="P:L-valine biosynthetic process"/>
    <property type="evidence" value="ECO:0007669"/>
    <property type="project" value="UniProtKB-UniPathway"/>
</dbReference>
<name>A0A3L9L8M2_9MICC</name>
<dbReference type="CDD" id="cd07035">
    <property type="entry name" value="TPP_PYR_POX_like"/>
    <property type="match status" value="1"/>
</dbReference>
<reference evidence="19 20" key="1">
    <citation type="submission" date="2018-10" db="EMBL/GenBank/DDBJ databases">
        <title>Kocuria tytonicola, new bacteria from the preen glands of American barn owls (Tyto furcata).</title>
        <authorList>
            <person name="Braun M.S."/>
            <person name="Wang E."/>
            <person name="Zimmermann S."/>
            <person name="Boutin S."/>
            <person name="Wagner H."/>
            <person name="Wink M."/>
        </authorList>
    </citation>
    <scope>NUCLEOTIDE SEQUENCE [LARGE SCALE GENOMIC DNA]</scope>
    <source>
        <strain evidence="19 20">473</strain>
    </source>
</reference>
<evidence type="ECO:0000256" key="14">
    <source>
        <dbReference type="RuleBase" id="RU003591"/>
    </source>
</evidence>
<comment type="caution">
    <text evidence="19">The sequence shown here is derived from an EMBL/GenBank/DDBJ whole genome shotgun (WGS) entry which is preliminary data.</text>
</comment>
<dbReference type="InterPro" id="IPR029061">
    <property type="entry name" value="THDP-binding"/>
</dbReference>
<feature type="domain" description="Thiamine pyrophosphate enzyme TPP-binding" evidence="17">
    <location>
        <begin position="435"/>
        <end position="590"/>
    </location>
</feature>
<dbReference type="PANTHER" id="PTHR18968">
    <property type="entry name" value="THIAMINE PYROPHOSPHATE ENZYMES"/>
    <property type="match status" value="1"/>
</dbReference>
<dbReference type="EMBL" id="RDEX01000001">
    <property type="protein sequence ID" value="RLY94698.1"/>
    <property type="molecule type" value="Genomic_DNA"/>
</dbReference>
<evidence type="ECO:0000256" key="7">
    <source>
        <dbReference type="ARBA" id="ARBA00022679"/>
    </source>
</evidence>